<feature type="domain" description="ATP-grasp" evidence="7">
    <location>
        <begin position="134"/>
        <end position="329"/>
    </location>
</feature>
<evidence type="ECO:0000313" key="9">
    <source>
        <dbReference type="Proteomes" id="UP001251870"/>
    </source>
</evidence>
<dbReference type="SUPFAM" id="SSF51246">
    <property type="entry name" value="Rudiment single hybrid motif"/>
    <property type="match status" value="1"/>
</dbReference>
<evidence type="ECO:0000256" key="2">
    <source>
        <dbReference type="ARBA" id="ARBA00022755"/>
    </source>
</evidence>
<comment type="pathway">
    <text evidence="4 5">Purine metabolism; IMP biosynthesis via de novo pathway; 5-amino-1-(5-phospho-D-ribosyl)imidazole-4-carboxylate from 5-amino-1-(5-phospho-D-ribosyl)imidazole (N5-CAIR route): step 1/2.</text>
</comment>
<dbReference type="InterPro" id="IPR005875">
    <property type="entry name" value="PurK"/>
</dbReference>
<evidence type="ECO:0000256" key="6">
    <source>
        <dbReference type="SAM" id="MobiDB-lite"/>
    </source>
</evidence>
<dbReference type="Gene3D" id="3.30.470.20">
    <property type="entry name" value="ATP-grasp fold, B domain"/>
    <property type="match status" value="1"/>
</dbReference>
<keyword evidence="4 5" id="KW-0436">Ligase</keyword>
<dbReference type="PANTHER" id="PTHR11609:SF5">
    <property type="entry name" value="PHOSPHORIBOSYLAMINOIMIDAZOLE CARBOXYLASE"/>
    <property type="match status" value="1"/>
</dbReference>
<evidence type="ECO:0000259" key="7">
    <source>
        <dbReference type="PROSITE" id="PS50975"/>
    </source>
</evidence>
<proteinExistence type="inferred from homology"/>
<feature type="region of interest" description="Disordered" evidence="6">
    <location>
        <begin position="399"/>
        <end position="442"/>
    </location>
</feature>
<dbReference type="Gene3D" id="3.30.1490.20">
    <property type="entry name" value="ATP-grasp fold, A domain"/>
    <property type="match status" value="1"/>
</dbReference>
<dbReference type="InterPro" id="IPR016185">
    <property type="entry name" value="PreATP-grasp_dom_sf"/>
</dbReference>
<organism evidence="8 9">
    <name type="scientific">Nesterenkonia aerolata</name>
    <dbReference type="NCBI Taxonomy" id="3074079"/>
    <lineage>
        <taxon>Bacteria</taxon>
        <taxon>Bacillati</taxon>
        <taxon>Actinomycetota</taxon>
        <taxon>Actinomycetes</taxon>
        <taxon>Micrococcales</taxon>
        <taxon>Micrococcaceae</taxon>
        <taxon>Nesterenkonia</taxon>
    </lineage>
</organism>
<dbReference type="Proteomes" id="UP001251870">
    <property type="component" value="Unassembled WGS sequence"/>
</dbReference>
<evidence type="ECO:0000256" key="1">
    <source>
        <dbReference type="ARBA" id="ARBA00022741"/>
    </source>
</evidence>
<keyword evidence="3 4" id="KW-0067">ATP-binding</keyword>
<comment type="similarity">
    <text evidence="4 5">Belongs to the PurK/PurT family.</text>
</comment>
<accession>A0ABU2DQU8</accession>
<dbReference type="InterPro" id="IPR054350">
    <property type="entry name" value="PurT/PurK_preATP-grasp"/>
</dbReference>
<feature type="binding site" evidence="4">
    <location>
        <position position="170"/>
    </location>
    <ligand>
        <name>ATP</name>
        <dbReference type="ChEBI" id="CHEBI:30616"/>
    </ligand>
</feature>
<keyword evidence="1 4" id="KW-0547">Nucleotide-binding</keyword>
<feature type="compositionally biased region" description="Low complexity" evidence="6">
    <location>
        <begin position="399"/>
        <end position="413"/>
    </location>
</feature>
<gene>
    <name evidence="4 5" type="primary">purK</name>
    <name evidence="8" type="ORF">RIL96_04800</name>
</gene>
<dbReference type="InterPro" id="IPR011054">
    <property type="entry name" value="Rudment_hybrid_motif"/>
</dbReference>
<dbReference type="Gene3D" id="3.40.50.20">
    <property type="match status" value="1"/>
</dbReference>
<dbReference type="Pfam" id="PF02222">
    <property type="entry name" value="ATP-grasp"/>
    <property type="match status" value="1"/>
</dbReference>
<evidence type="ECO:0000256" key="5">
    <source>
        <dbReference type="RuleBase" id="RU361200"/>
    </source>
</evidence>
<dbReference type="PANTHER" id="PTHR11609">
    <property type="entry name" value="PURINE BIOSYNTHESIS PROTEIN 6/7, PUR6/7"/>
    <property type="match status" value="1"/>
</dbReference>
<sequence>MTDPPLPSDLPDEPSAGTVAPAATPRDGRTFRVGIIGDGQLARMTAPVATELGIELHLLAGSWLSSAAQVIPRTIIGDYRHTDDALRLAERVDVITFDHEHVPAEVLTALQDAGVALHPGPQALRYAQDKLAMRAAVEDLELPNPQWRQVSTAAELTEFGDGVGWPVVLKTPRGGYDGKGVRVLHSAADVEATADWFARAAEEGTGLLAEEKVPFTRELSAQVARSATGEIRAYPVVQSDQRDGVCDLVTAPAPATEPDLLEQAAEIALTLAERLDVTGMLAVELFEISDGERRGVFVNELAMRPHNSGHWSMDGAVTGQFEQHLRAVLGLPLGETGLVTGDGGFTVMKNIFGGAVPQLHTALAEAMRLAPEAKVHLYGKAPRAGRKVGHVTIVGASPQASAAQSPAEAGAQALQQTPHQEIRTAQDRATELAHRLSEGGTP</sequence>
<dbReference type="NCBIfam" id="TIGR01161">
    <property type="entry name" value="purK"/>
    <property type="match status" value="1"/>
</dbReference>
<comment type="subunit">
    <text evidence="4 5">Homodimer.</text>
</comment>
<comment type="caution">
    <text evidence="4">Lacks conserved residue(s) required for the propagation of feature annotation.</text>
</comment>
<evidence type="ECO:0000256" key="3">
    <source>
        <dbReference type="ARBA" id="ARBA00022840"/>
    </source>
</evidence>
<evidence type="ECO:0000256" key="4">
    <source>
        <dbReference type="HAMAP-Rule" id="MF_01928"/>
    </source>
</evidence>
<dbReference type="HAMAP" id="MF_01928">
    <property type="entry name" value="PurK"/>
    <property type="match status" value="1"/>
</dbReference>
<dbReference type="Pfam" id="PF17769">
    <property type="entry name" value="PurK_C"/>
    <property type="match status" value="1"/>
</dbReference>
<protein>
    <recommendedName>
        <fullName evidence="4 5">N5-carboxyaminoimidazole ribonucleotide synthase</fullName>
        <shortName evidence="4 5">N5-CAIR synthase</shortName>
        <ecNumber evidence="4 5">6.3.4.18</ecNumber>
    </recommendedName>
    <alternativeName>
        <fullName evidence="4 5">5-(carboxyamino)imidazole ribonucleotide synthetase</fullName>
    </alternativeName>
</protein>
<keyword evidence="2 4" id="KW-0658">Purine biosynthesis</keyword>
<dbReference type="InterPro" id="IPR003135">
    <property type="entry name" value="ATP-grasp_carboxylate-amine"/>
</dbReference>
<comment type="caution">
    <text evidence="8">The sequence shown here is derived from an EMBL/GenBank/DDBJ whole genome shotgun (WGS) entry which is preliminary data.</text>
</comment>
<reference evidence="8 9" key="1">
    <citation type="submission" date="2023-09" db="EMBL/GenBank/DDBJ databases">
        <title>Description of three actinobacteria isolated from air of manufacturing shop in a pharmaceutical factory.</title>
        <authorList>
            <person name="Zhang D.-F."/>
        </authorList>
    </citation>
    <scope>NUCLEOTIDE SEQUENCE [LARGE SCALE GENOMIC DNA]</scope>
    <source>
        <strain evidence="8 9">LY-0111</strain>
    </source>
</reference>
<keyword evidence="9" id="KW-1185">Reference proteome</keyword>
<feature type="binding site" evidence="4">
    <location>
        <begin position="210"/>
        <end position="213"/>
    </location>
    <ligand>
        <name>ATP</name>
        <dbReference type="ChEBI" id="CHEBI:30616"/>
    </ligand>
</feature>
<dbReference type="PROSITE" id="PS50975">
    <property type="entry name" value="ATP_GRASP"/>
    <property type="match status" value="1"/>
</dbReference>
<dbReference type="EC" id="6.3.4.18" evidence="4 5"/>
<comment type="function">
    <text evidence="5">Catalyzes the ATP-dependent conversion of 5-aminoimidazole ribonucleotide (AIR) and HCO(3)- to N5-carboxyaminoimidazole ribonucleotide (N5-CAIR).</text>
</comment>
<comment type="catalytic activity">
    <reaction evidence="4 5">
        <text>5-amino-1-(5-phospho-beta-D-ribosyl)imidazole + hydrogencarbonate + ATP = 5-carboxyamino-1-(5-phospho-D-ribosyl)imidazole + ADP + phosphate + 2 H(+)</text>
        <dbReference type="Rhea" id="RHEA:19317"/>
        <dbReference type="ChEBI" id="CHEBI:15378"/>
        <dbReference type="ChEBI" id="CHEBI:17544"/>
        <dbReference type="ChEBI" id="CHEBI:30616"/>
        <dbReference type="ChEBI" id="CHEBI:43474"/>
        <dbReference type="ChEBI" id="CHEBI:58730"/>
        <dbReference type="ChEBI" id="CHEBI:137981"/>
        <dbReference type="ChEBI" id="CHEBI:456216"/>
        <dbReference type="EC" id="6.3.4.18"/>
    </reaction>
</comment>
<dbReference type="GO" id="GO:0034028">
    <property type="term" value="F:5-(carboxyamino)imidazole ribonucleotide synthase activity"/>
    <property type="evidence" value="ECO:0007669"/>
    <property type="project" value="UniProtKB-EC"/>
</dbReference>
<feature type="binding site" evidence="4">
    <location>
        <position position="218"/>
    </location>
    <ligand>
        <name>ATP</name>
        <dbReference type="ChEBI" id="CHEBI:30616"/>
    </ligand>
</feature>
<dbReference type="SUPFAM" id="SSF52440">
    <property type="entry name" value="PreATP-grasp domain"/>
    <property type="match status" value="1"/>
</dbReference>
<evidence type="ECO:0000313" key="8">
    <source>
        <dbReference type="EMBL" id="MDR8018879.1"/>
    </source>
</evidence>
<dbReference type="InterPro" id="IPR013815">
    <property type="entry name" value="ATP_grasp_subdomain_1"/>
</dbReference>
<feature type="binding site" evidence="4">
    <location>
        <begin position="299"/>
        <end position="300"/>
    </location>
    <ligand>
        <name>ATP</name>
        <dbReference type="ChEBI" id="CHEBI:30616"/>
    </ligand>
</feature>
<dbReference type="EMBL" id="JAVKGR010000003">
    <property type="protein sequence ID" value="MDR8018879.1"/>
    <property type="molecule type" value="Genomic_DNA"/>
</dbReference>
<dbReference type="NCBIfam" id="NF004679">
    <property type="entry name" value="PRK06019.1-5"/>
    <property type="match status" value="1"/>
</dbReference>
<comment type="function">
    <text evidence="4">Catalyzes the ATP-dependent conversion of 5-aminoimidazole ribonucleotide (AIR) and HCO(3)(-) to N5-carboxyaminoimidazole ribonucleotide (N5-CAIR).</text>
</comment>
<dbReference type="NCBIfam" id="NF004680">
    <property type="entry name" value="PRK06019.1-6"/>
    <property type="match status" value="1"/>
</dbReference>
<dbReference type="Pfam" id="PF22660">
    <property type="entry name" value="RS_preATP-grasp-like"/>
    <property type="match status" value="1"/>
</dbReference>
<dbReference type="InterPro" id="IPR040686">
    <property type="entry name" value="PurK_C"/>
</dbReference>
<dbReference type="InterPro" id="IPR011761">
    <property type="entry name" value="ATP-grasp"/>
</dbReference>
<name>A0ABU2DQU8_9MICC</name>
<feature type="region of interest" description="Disordered" evidence="6">
    <location>
        <begin position="1"/>
        <end position="24"/>
    </location>
</feature>
<feature type="compositionally biased region" description="Basic and acidic residues" evidence="6">
    <location>
        <begin position="420"/>
        <end position="442"/>
    </location>
</feature>
<feature type="binding site" evidence="4">
    <location>
        <position position="130"/>
    </location>
    <ligand>
        <name>ATP</name>
        <dbReference type="ChEBI" id="CHEBI:30616"/>
    </ligand>
</feature>
<dbReference type="SUPFAM" id="SSF56059">
    <property type="entry name" value="Glutathione synthetase ATP-binding domain-like"/>
    <property type="match status" value="1"/>
</dbReference>